<proteinExistence type="predicted"/>
<keyword evidence="1" id="KW-0479">Metal-binding</keyword>
<dbReference type="InterPro" id="IPR013087">
    <property type="entry name" value="Znf_C2H2_type"/>
</dbReference>
<dbReference type="PROSITE" id="PS50157">
    <property type="entry name" value="ZINC_FINGER_C2H2_2"/>
    <property type="match status" value="2"/>
</dbReference>
<feature type="domain" description="C2H2-type" evidence="2">
    <location>
        <begin position="102"/>
        <end position="125"/>
    </location>
</feature>
<dbReference type="GO" id="GO:0000981">
    <property type="term" value="F:DNA-binding transcription factor activity, RNA polymerase II-specific"/>
    <property type="evidence" value="ECO:0007669"/>
    <property type="project" value="TreeGrafter"/>
</dbReference>
<accession>A0A6I8UB78</accession>
<keyword evidence="1" id="KW-0862">Zinc</keyword>
<dbReference type="FunCoup" id="A0A6I8UB78">
    <property type="interactions" value="154"/>
</dbReference>
<reference evidence="4" key="1">
    <citation type="submission" date="2025-08" db="UniProtKB">
        <authorList>
            <consortium name="RefSeq"/>
        </authorList>
    </citation>
    <scope>IDENTIFICATION</scope>
    <source>
        <strain evidence="4">MV-25-SWS-2005</strain>
        <tissue evidence="4">Whole body</tissue>
    </source>
</reference>
<dbReference type="Proteomes" id="UP000001819">
    <property type="component" value="Chromosome X"/>
</dbReference>
<dbReference type="GO" id="GO:0045944">
    <property type="term" value="P:positive regulation of transcription by RNA polymerase II"/>
    <property type="evidence" value="ECO:0007669"/>
    <property type="project" value="InterPro"/>
</dbReference>
<feature type="domain" description="C2H2-type" evidence="2">
    <location>
        <begin position="125"/>
        <end position="154"/>
    </location>
</feature>
<dbReference type="SMART" id="SM00355">
    <property type="entry name" value="ZnF_C2H2"/>
    <property type="match status" value="4"/>
</dbReference>
<dbReference type="GO" id="GO:0008270">
    <property type="term" value="F:zinc ion binding"/>
    <property type="evidence" value="ECO:0007669"/>
    <property type="project" value="UniProtKB-KW"/>
</dbReference>
<dbReference type="Pfam" id="PF00096">
    <property type="entry name" value="zf-C2H2"/>
    <property type="match status" value="1"/>
</dbReference>
<evidence type="ECO:0000256" key="1">
    <source>
        <dbReference type="PROSITE-ProRule" id="PRU00042"/>
    </source>
</evidence>
<keyword evidence="1" id="KW-0863">Zinc-finger</keyword>
<protein>
    <submittedName>
        <fullName evidence="4">Uncharacterized protein Asciz</fullName>
    </submittedName>
</protein>
<dbReference type="ExpressionAtlas" id="A0A6I8UB78">
    <property type="expression patterns" value="baseline"/>
</dbReference>
<evidence type="ECO:0000313" key="3">
    <source>
        <dbReference type="Proteomes" id="UP000001819"/>
    </source>
</evidence>
<dbReference type="SUPFAM" id="SSF57667">
    <property type="entry name" value="beta-beta-alpha zinc fingers"/>
    <property type="match status" value="1"/>
</dbReference>
<keyword evidence="3" id="KW-1185">Reference proteome</keyword>
<organism evidence="3 4">
    <name type="scientific">Drosophila pseudoobscura pseudoobscura</name>
    <name type="common">Fruit fly</name>
    <dbReference type="NCBI Taxonomy" id="46245"/>
    <lineage>
        <taxon>Eukaryota</taxon>
        <taxon>Metazoa</taxon>
        <taxon>Ecdysozoa</taxon>
        <taxon>Arthropoda</taxon>
        <taxon>Hexapoda</taxon>
        <taxon>Insecta</taxon>
        <taxon>Pterygota</taxon>
        <taxon>Neoptera</taxon>
        <taxon>Endopterygota</taxon>
        <taxon>Diptera</taxon>
        <taxon>Brachycera</taxon>
        <taxon>Muscomorpha</taxon>
        <taxon>Ephydroidea</taxon>
        <taxon>Drosophilidae</taxon>
        <taxon>Drosophila</taxon>
        <taxon>Sophophora</taxon>
    </lineage>
</organism>
<dbReference type="GO" id="GO:0005634">
    <property type="term" value="C:nucleus"/>
    <property type="evidence" value="ECO:0007669"/>
    <property type="project" value="TreeGrafter"/>
</dbReference>
<gene>
    <name evidence="4" type="primary">Asciz</name>
</gene>
<dbReference type="InterPro" id="IPR036236">
    <property type="entry name" value="Znf_C2H2_sf"/>
</dbReference>
<dbReference type="InParanoid" id="A0A6I8UB78"/>
<evidence type="ECO:0000313" key="4">
    <source>
        <dbReference type="RefSeq" id="XP_001352743.4"/>
    </source>
</evidence>
<dbReference type="RefSeq" id="XP_001352743.4">
    <property type="nucleotide sequence ID" value="XM_001352707.4"/>
</dbReference>
<dbReference type="AlphaFoldDB" id="A0A6I8UB78"/>
<dbReference type="PANTHER" id="PTHR46664:SF1">
    <property type="entry name" value="ATM INTERACTOR"/>
    <property type="match status" value="1"/>
</dbReference>
<dbReference type="InterPro" id="IPR055303">
    <property type="entry name" value="ATMIN"/>
</dbReference>
<evidence type="ECO:0000259" key="2">
    <source>
        <dbReference type="PROSITE" id="PS50157"/>
    </source>
</evidence>
<dbReference type="KEGG" id="dpo:4812441"/>
<name>A0A6I8UB78_DROPS</name>
<dbReference type="PROSITE" id="PS00028">
    <property type="entry name" value="ZINC_FINGER_C2H2_1"/>
    <property type="match status" value="2"/>
</dbReference>
<sequence length="476" mass="54852">MECSKDINNIKYTPNISELLPEREYRCEKCGDQVFSNHSHYQLHLRQRHKVVISKQNFSVFHCPVERCRYHASAMARVEGRSFSSLRLVRQHFQKIHLAKNHKCPHCSEKFLLQRDLDRHKCLVHICNVCGLTYSSAAGLRTHMRRKNHLLDKNDGKVAIPALRTWQKLQEITVTTNENLPTIPAMPLTPESSTEAAEPEQTYAWYLPPIDVQCVLQLPQDSQREKLDMETQTEFEDPNEILVPPLRNIETQTPDDNWDQGTIGEMTMVTATVVQETQTPEDNWYHGTLAEMTTELNSELPVQAHTAATSVGHIETQTPDDNWDQETMTMVVQETQTPDDNWDPETMIEMTQVQEQTAATSVGHIETQTPAENWDQVQQHTASTSVDDGFPSYPDNEPMFGAQTSANMYTQTCDDLFEELGLSHIQTQTHWPDDGLYNTQHTQTCDEMLDELLENFTSTYTQTRWLDWQDNEDNDR</sequence>
<dbReference type="PANTHER" id="PTHR46664">
    <property type="entry name" value="ATM INTERACTOR"/>
    <property type="match status" value="1"/>
</dbReference>
<dbReference type="GO" id="GO:0000976">
    <property type="term" value="F:transcription cis-regulatory region binding"/>
    <property type="evidence" value="ECO:0007669"/>
    <property type="project" value="InterPro"/>
</dbReference>